<gene>
    <name evidence="1" type="ORF">EHO60_09920</name>
</gene>
<dbReference type="OrthoDB" id="320890at2"/>
<keyword evidence="2" id="KW-1185">Reference proteome</keyword>
<accession>A0A4R9GE51</accession>
<evidence type="ECO:0000313" key="2">
    <source>
        <dbReference type="Proteomes" id="UP000298458"/>
    </source>
</evidence>
<organism evidence="1 2">
    <name type="scientific">Leptospira fletcheri</name>
    <dbReference type="NCBI Taxonomy" id="2484981"/>
    <lineage>
        <taxon>Bacteria</taxon>
        <taxon>Pseudomonadati</taxon>
        <taxon>Spirochaetota</taxon>
        <taxon>Spirochaetia</taxon>
        <taxon>Leptospirales</taxon>
        <taxon>Leptospiraceae</taxon>
        <taxon>Leptospira</taxon>
    </lineage>
</organism>
<name>A0A4R9GE51_9LEPT</name>
<protein>
    <submittedName>
        <fullName evidence="1">Uncharacterized protein</fullName>
    </submittedName>
</protein>
<reference evidence="1" key="1">
    <citation type="journal article" date="2019" name="PLoS Negl. Trop. Dis.">
        <title>Revisiting the worldwide diversity of Leptospira species in the environment.</title>
        <authorList>
            <person name="Vincent A.T."/>
            <person name="Schiettekatte O."/>
            <person name="Bourhy P."/>
            <person name="Veyrier F.J."/>
            <person name="Picardeau M."/>
        </authorList>
    </citation>
    <scope>NUCLEOTIDE SEQUENCE [LARGE SCALE GENOMIC DNA]</scope>
    <source>
        <strain evidence="1">SSW15</strain>
    </source>
</reference>
<sequence>MYLFKKSYIIIFNVAFPFLLLSVPSGFLSAQQDLFNVPAMNITKKGQNFVQEQIIFYQRQMQFDTTYMHGLGNNHEIGLSAYNYFVDTAPKKNSLSDFTSSLGPYPAVNSNLQFVYQKKFEPAEYFHISLGTKAGIASGPTPSSSTFANSNFVMTSTEIKSLRTTLFLGGYFGNSAFYGHYNQRIFPGNEPSISKVGMMYGIEVEVVRDKLRVMCDLITGVNALGVGVCGFSYHYNELYFISVGYQIPNPKDGTFNPHALLIELNAYF</sequence>
<dbReference type="Proteomes" id="UP000298458">
    <property type="component" value="Unassembled WGS sequence"/>
</dbReference>
<dbReference type="RefSeq" id="WP_135768048.1">
    <property type="nucleotide sequence ID" value="NZ_RQET01000007.1"/>
</dbReference>
<dbReference type="EMBL" id="RQET01000007">
    <property type="protein sequence ID" value="TGK10162.1"/>
    <property type="molecule type" value="Genomic_DNA"/>
</dbReference>
<evidence type="ECO:0000313" key="1">
    <source>
        <dbReference type="EMBL" id="TGK10162.1"/>
    </source>
</evidence>
<dbReference type="AlphaFoldDB" id="A0A4R9GE51"/>
<proteinExistence type="predicted"/>
<comment type="caution">
    <text evidence="1">The sequence shown here is derived from an EMBL/GenBank/DDBJ whole genome shotgun (WGS) entry which is preliminary data.</text>
</comment>